<reference evidence="2" key="1">
    <citation type="submission" date="2010-11" db="EMBL/GenBank/DDBJ databases">
        <title>The complete genome of Mahella australiensis DSM 15567.</title>
        <authorList>
            <consortium name="US DOE Joint Genome Institute (JGI-PGF)"/>
            <person name="Lucas S."/>
            <person name="Copeland A."/>
            <person name="Lapidus A."/>
            <person name="Bruce D."/>
            <person name="Goodwin L."/>
            <person name="Pitluck S."/>
            <person name="Kyrpides N."/>
            <person name="Mavromatis K."/>
            <person name="Pagani I."/>
            <person name="Ivanova N."/>
            <person name="Teshima H."/>
            <person name="Brettin T."/>
            <person name="Detter J.C."/>
            <person name="Han C."/>
            <person name="Tapia R."/>
            <person name="Land M."/>
            <person name="Hauser L."/>
            <person name="Markowitz V."/>
            <person name="Cheng J.-F."/>
            <person name="Hugenholtz P."/>
            <person name="Woyke T."/>
            <person name="Wu D."/>
            <person name="Spring S."/>
            <person name="Pukall R."/>
            <person name="Steenblock K."/>
            <person name="Schneider S."/>
            <person name="Klenk H.-P."/>
            <person name="Eisen J.A."/>
        </authorList>
    </citation>
    <scope>NUCLEOTIDE SEQUENCE [LARGE SCALE GENOMIC DNA]</scope>
    <source>
        <strain evidence="2">DSM 15567 / CIP 107919 / 50-1 BON</strain>
    </source>
</reference>
<dbReference type="RefSeq" id="WP_013782070.1">
    <property type="nucleotide sequence ID" value="NC_015520.1"/>
</dbReference>
<protein>
    <submittedName>
        <fullName evidence="1">Uncharacterized protein</fullName>
    </submittedName>
</protein>
<dbReference type="OrthoDB" id="9976308at2"/>
<dbReference type="EMBL" id="CP002360">
    <property type="protein sequence ID" value="AEE97644.1"/>
    <property type="molecule type" value="Genomic_DNA"/>
</dbReference>
<proteinExistence type="predicted"/>
<dbReference type="Proteomes" id="UP000008457">
    <property type="component" value="Chromosome"/>
</dbReference>
<dbReference type="KEGG" id="mas:Mahau_2486"/>
<accession>F3ZXG3</accession>
<dbReference type="HOGENOM" id="CLU_2617820_0_0_9"/>
<name>F3ZXG3_MAHA5</name>
<evidence type="ECO:0000313" key="2">
    <source>
        <dbReference type="Proteomes" id="UP000008457"/>
    </source>
</evidence>
<sequence>MLDYFTDGGYAKYNEELGLVFVWFGGHRVHIYTESGEEIECCTRGDLTRNSMTLDEAVQTVDEVIADSREEYERSMAI</sequence>
<dbReference type="STRING" id="697281.Mahau_2486"/>
<reference evidence="1 2" key="2">
    <citation type="journal article" date="2011" name="Stand. Genomic Sci.">
        <title>Complete genome sequence of Mahella australiensis type strain (50-1 BON).</title>
        <authorList>
            <person name="Sikorski J."/>
            <person name="Teshima H."/>
            <person name="Nolan M."/>
            <person name="Lucas S."/>
            <person name="Hammon N."/>
            <person name="Deshpande S."/>
            <person name="Cheng J.F."/>
            <person name="Pitluck S."/>
            <person name="Liolios K."/>
            <person name="Pagani I."/>
            <person name="Ivanova N."/>
            <person name="Huntemann M."/>
            <person name="Mavromatis K."/>
            <person name="Ovchinikova G."/>
            <person name="Pati A."/>
            <person name="Tapia R."/>
            <person name="Han C."/>
            <person name="Goodwin L."/>
            <person name="Chen A."/>
            <person name="Palaniappan K."/>
            <person name="Land M."/>
            <person name="Hauser L."/>
            <person name="Ngatchou-Djao O.D."/>
            <person name="Rohde M."/>
            <person name="Pukall R."/>
            <person name="Spring S."/>
            <person name="Abt B."/>
            <person name="Goker M."/>
            <person name="Detter J.C."/>
            <person name="Woyke T."/>
            <person name="Bristow J."/>
            <person name="Markowitz V."/>
            <person name="Hugenholtz P."/>
            <person name="Eisen J.A."/>
            <person name="Kyrpides N.C."/>
            <person name="Klenk H.P."/>
            <person name="Lapidus A."/>
        </authorList>
    </citation>
    <scope>NUCLEOTIDE SEQUENCE [LARGE SCALE GENOMIC DNA]</scope>
    <source>
        <strain evidence="2">DSM 15567 / CIP 107919 / 50-1 BON</strain>
    </source>
</reference>
<evidence type="ECO:0000313" key="1">
    <source>
        <dbReference type="EMBL" id="AEE97644.1"/>
    </source>
</evidence>
<keyword evidence="2" id="KW-1185">Reference proteome</keyword>
<dbReference type="AlphaFoldDB" id="F3ZXG3"/>
<organism evidence="1 2">
    <name type="scientific">Mahella australiensis (strain DSM 15567 / CIP 107919 / 50-1 BON)</name>
    <dbReference type="NCBI Taxonomy" id="697281"/>
    <lineage>
        <taxon>Bacteria</taxon>
        <taxon>Bacillati</taxon>
        <taxon>Bacillota</taxon>
        <taxon>Clostridia</taxon>
        <taxon>Thermoanaerobacterales</taxon>
        <taxon>Thermoanaerobacterales Family IV. Incertae Sedis</taxon>
        <taxon>Mahella</taxon>
    </lineage>
</organism>
<gene>
    <name evidence="1" type="ordered locus">Mahau_2486</name>
</gene>